<dbReference type="AlphaFoldDB" id="A0A5N6M0G0"/>
<protein>
    <submittedName>
        <fullName evidence="1">Uncharacterized protein</fullName>
    </submittedName>
</protein>
<name>A0A5N6M0G0_9ASTR</name>
<dbReference type="Proteomes" id="UP000326396">
    <property type="component" value="Linkage Group LG7"/>
</dbReference>
<dbReference type="EMBL" id="SZYD01000017">
    <property type="protein sequence ID" value="KAD3067367.1"/>
    <property type="molecule type" value="Genomic_DNA"/>
</dbReference>
<accession>A0A5N6M0G0</accession>
<gene>
    <name evidence="1" type="ORF">E3N88_35247</name>
</gene>
<evidence type="ECO:0000313" key="2">
    <source>
        <dbReference type="Proteomes" id="UP000326396"/>
    </source>
</evidence>
<organism evidence="1 2">
    <name type="scientific">Mikania micrantha</name>
    <name type="common">bitter vine</name>
    <dbReference type="NCBI Taxonomy" id="192012"/>
    <lineage>
        <taxon>Eukaryota</taxon>
        <taxon>Viridiplantae</taxon>
        <taxon>Streptophyta</taxon>
        <taxon>Embryophyta</taxon>
        <taxon>Tracheophyta</taxon>
        <taxon>Spermatophyta</taxon>
        <taxon>Magnoliopsida</taxon>
        <taxon>eudicotyledons</taxon>
        <taxon>Gunneridae</taxon>
        <taxon>Pentapetalae</taxon>
        <taxon>asterids</taxon>
        <taxon>campanulids</taxon>
        <taxon>Asterales</taxon>
        <taxon>Asteraceae</taxon>
        <taxon>Asteroideae</taxon>
        <taxon>Heliantheae alliance</taxon>
        <taxon>Eupatorieae</taxon>
        <taxon>Mikania</taxon>
    </lineage>
</organism>
<sequence length="130" mass="14145">MLTASLSSKVAVCLTAFSLTSRSQNSDLHFVQGAAEEQPYGGAAEEQSWGVGAHGAGCGGLVMRSRHQCLVTMTSVDTPPPPLQEEIAPEKQVDLPRTRISPWERFEPVTSHREAKRVTIRLEALGSLRF</sequence>
<comment type="caution">
    <text evidence="1">The sequence shown here is derived from an EMBL/GenBank/DDBJ whole genome shotgun (WGS) entry which is preliminary data.</text>
</comment>
<reference evidence="1 2" key="1">
    <citation type="submission" date="2019-05" db="EMBL/GenBank/DDBJ databases">
        <title>Mikania micrantha, genome provides insights into the molecular mechanism of rapid growth.</title>
        <authorList>
            <person name="Liu B."/>
        </authorList>
    </citation>
    <scope>NUCLEOTIDE SEQUENCE [LARGE SCALE GENOMIC DNA]</scope>
    <source>
        <strain evidence="1">NLD-2019</strain>
        <tissue evidence="1">Leaf</tissue>
    </source>
</reference>
<evidence type="ECO:0000313" key="1">
    <source>
        <dbReference type="EMBL" id="KAD3067367.1"/>
    </source>
</evidence>
<keyword evidence="2" id="KW-1185">Reference proteome</keyword>
<proteinExistence type="predicted"/>